<dbReference type="EMBL" id="BTCM01000006">
    <property type="protein sequence ID" value="GMK58568.1"/>
    <property type="molecule type" value="Genomic_DNA"/>
</dbReference>
<proteinExistence type="predicted"/>
<accession>A0AAD3YDX7</accession>
<evidence type="ECO:0000256" key="1">
    <source>
        <dbReference type="ARBA" id="ARBA00022801"/>
    </source>
</evidence>
<evidence type="ECO:0000256" key="2">
    <source>
        <dbReference type="SAM" id="MobiDB-lite"/>
    </source>
</evidence>
<keyword evidence="5" id="KW-1185">Reference proteome</keyword>
<reference evidence="4" key="1">
    <citation type="journal article" date="2023" name="BMC Genomics">
        <title>Chromosome-level genome assemblies of Cutaneotrichosporon spp. (Trichosporonales, Basidiomycota) reveal imbalanced evolution between nucleotide sequences and chromosome synteny.</title>
        <authorList>
            <person name="Kobayashi Y."/>
            <person name="Kayamori A."/>
            <person name="Aoki K."/>
            <person name="Shiwa Y."/>
            <person name="Matsutani M."/>
            <person name="Fujita N."/>
            <person name="Sugita T."/>
            <person name="Iwasaki W."/>
            <person name="Tanaka N."/>
            <person name="Takashima M."/>
        </authorList>
    </citation>
    <scope>NUCLEOTIDE SEQUENCE</scope>
    <source>
        <strain evidence="4">HIS016</strain>
    </source>
</reference>
<dbReference type="Pfam" id="PF00636">
    <property type="entry name" value="Ribonuclease_3"/>
    <property type="match status" value="1"/>
</dbReference>
<dbReference type="GO" id="GO:0006396">
    <property type="term" value="P:RNA processing"/>
    <property type="evidence" value="ECO:0007669"/>
    <property type="project" value="InterPro"/>
</dbReference>
<dbReference type="SMART" id="SM00535">
    <property type="entry name" value="RIBOc"/>
    <property type="match status" value="1"/>
</dbReference>
<dbReference type="PANTHER" id="PTHR14950">
    <property type="entry name" value="DICER-RELATED"/>
    <property type="match status" value="1"/>
</dbReference>
<protein>
    <recommendedName>
        <fullName evidence="3">RNase III domain-containing protein</fullName>
    </recommendedName>
</protein>
<dbReference type="Proteomes" id="UP001222932">
    <property type="component" value="Unassembled WGS sequence"/>
</dbReference>
<gene>
    <name evidence="4" type="ORF">CspeluHIS016_0600100</name>
</gene>
<keyword evidence="1" id="KW-0378">Hydrolase</keyword>
<evidence type="ECO:0000313" key="4">
    <source>
        <dbReference type="EMBL" id="GMK58568.1"/>
    </source>
</evidence>
<feature type="region of interest" description="Disordered" evidence="2">
    <location>
        <begin position="1"/>
        <end position="39"/>
    </location>
</feature>
<feature type="domain" description="RNase III" evidence="3">
    <location>
        <begin position="419"/>
        <end position="557"/>
    </location>
</feature>
<dbReference type="GO" id="GO:0004525">
    <property type="term" value="F:ribonuclease III activity"/>
    <property type="evidence" value="ECO:0007669"/>
    <property type="project" value="InterPro"/>
</dbReference>
<sequence length="729" mass="81540">MSKRPHMPNPGPTQGHKKPRFSPPPQHPEPSISLAPPPGLTVKNAAEVLQRYSGWLRNRPPDTVSHSNQEVSVDGHTYYVATVHLPSNCNVRHRNRNTHVRSQEESRNVAREILGPKQSSAKHDILTTPQFWSRNPQLTTKAYCTVITVTSSKRSDIGRLCRRLCLVTSRPLPFQNEIALDLVEYDSNNSRVFPHARLGPSVPLNLSERQLDYAFEWSRKFVRSLTNQKIDGLLEKAPYLFIPLRTEFSKQTCTENDVAWDELNLWDSFVRDLNLRDFDQLKRSLEDAVLSPNQEFARRYYAVRVRSDLTPNSPAPRDKNISIHQLTAGKDLRVPMQKLRYPNQPIVEAEQVNTAAKGGWASTLNDVKSLHHVIPELSALYFLPASVVRTGTFIPSIMNALDEHLVAAECNQEVFAGKLDHLHVLRAITSPAVHPDPHNYERLEMLGDAVLHFVASVDVVRRAEPGEEGEADAGHELRTERHLIVSNRTLGMASEKAGVVKYLRNSVSRRRNFCPPGWIHGDHGSQPEDCVTFKEIGGKIPSDLVESLLGAAYLSSDKSLQGALDAIHKLHIPVQLRSATELQTATVVARLLGESSHSQGASLILLGYEFKDPAKGRSILCLPPRAASFEQYSFLGNAVLELLLVEQVWKHLHLSPHEMTKLKHSSVNMAALGALAVSTNIVDQMEIAPQAKEHLDAFVAEIRTAEGLASLQGQRQYWTNVSDFKVCRL</sequence>
<dbReference type="SUPFAM" id="SSF69065">
    <property type="entry name" value="RNase III domain-like"/>
    <property type="match status" value="2"/>
</dbReference>
<comment type="caution">
    <text evidence="4">The sequence shown here is derived from an EMBL/GenBank/DDBJ whole genome shotgun (WGS) entry which is preliminary data.</text>
</comment>
<evidence type="ECO:0000259" key="3">
    <source>
        <dbReference type="PROSITE" id="PS50142"/>
    </source>
</evidence>
<dbReference type="Gene3D" id="1.10.1520.10">
    <property type="entry name" value="Ribonuclease III domain"/>
    <property type="match status" value="2"/>
</dbReference>
<evidence type="ECO:0000313" key="5">
    <source>
        <dbReference type="Proteomes" id="UP001222932"/>
    </source>
</evidence>
<dbReference type="InterPro" id="IPR036389">
    <property type="entry name" value="RNase_III_sf"/>
</dbReference>
<dbReference type="CDD" id="cd00593">
    <property type="entry name" value="RIBOc"/>
    <property type="match status" value="1"/>
</dbReference>
<dbReference type="PROSITE" id="PS50142">
    <property type="entry name" value="RNASE_3_2"/>
    <property type="match status" value="1"/>
</dbReference>
<reference evidence="4" key="2">
    <citation type="submission" date="2023-06" db="EMBL/GenBank/DDBJ databases">
        <authorList>
            <person name="Kobayashi Y."/>
            <person name="Kayamori A."/>
            <person name="Aoki K."/>
            <person name="Shiwa Y."/>
            <person name="Fujita N."/>
            <person name="Sugita T."/>
            <person name="Iwasaki W."/>
            <person name="Tanaka N."/>
            <person name="Takashima M."/>
        </authorList>
    </citation>
    <scope>NUCLEOTIDE SEQUENCE</scope>
    <source>
        <strain evidence="4">HIS016</strain>
    </source>
</reference>
<dbReference type="InterPro" id="IPR000999">
    <property type="entry name" value="RNase_III_dom"/>
</dbReference>
<dbReference type="PANTHER" id="PTHR14950:SF37">
    <property type="entry name" value="ENDORIBONUCLEASE DICER"/>
    <property type="match status" value="1"/>
</dbReference>
<organism evidence="4 5">
    <name type="scientific">Cutaneotrichosporon spelunceum</name>
    <dbReference type="NCBI Taxonomy" id="1672016"/>
    <lineage>
        <taxon>Eukaryota</taxon>
        <taxon>Fungi</taxon>
        <taxon>Dikarya</taxon>
        <taxon>Basidiomycota</taxon>
        <taxon>Agaricomycotina</taxon>
        <taxon>Tremellomycetes</taxon>
        <taxon>Trichosporonales</taxon>
        <taxon>Trichosporonaceae</taxon>
        <taxon>Cutaneotrichosporon</taxon>
    </lineage>
</organism>
<name>A0AAD3YDX7_9TREE</name>
<dbReference type="AlphaFoldDB" id="A0AAD3YDX7"/>